<sequence length="80" mass="9469">MQDVSSLRQSRANQKGSKEKGGKIQWAVSWFQKLYRVEQALKDKPREERYVTRQSKTRSLLNEFKAWLDKSVTQEPLKVN</sequence>
<feature type="region of interest" description="Disordered" evidence="1">
    <location>
        <begin position="1"/>
        <end position="22"/>
    </location>
</feature>
<dbReference type="Proteomes" id="UP001177935">
    <property type="component" value="Unassembled WGS sequence"/>
</dbReference>
<evidence type="ECO:0000313" key="3">
    <source>
        <dbReference type="EMBL" id="MDP2503800.1"/>
    </source>
</evidence>
<feature type="compositionally biased region" description="Polar residues" evidence="1">
    <location>
        <begin position="1"/>
        <end position="15"/>
    </location>
</feature>
<dbReference type="Pfam" id="PF03050">
    <property type="entry name" value="DDE_Tnp_IS66"/>
    <property type="match status" value="1"/>
</dbReference>
<evidence type="ECO:0000259" key="2">
    <source>
        <dbReference type="Pfam" id="PF03050"/>
    </source>
</evidence>
<accession>A0AB35N453</accession>
<dbReference type="InterPro" id="IPR004291">
    <property type="entry name" value="Transposase_IS66_central"/>
</dbReference>
<dbReference type="AlphaFoldDB" id="A0AB35N453"/>
<feature type="domain" description="Transposase IS66 central" evidence="2">
    <location>
        <begin position="18"/>
        <end position="76"/>
    </location>
</feature>
<name>A0AB35N453_VIBSP</name>
<evidence type="ECO:0000313" key="4">
    <source>
        <dbReference type="Proteomes" id="UP001177935"/>
    </source>
</evidence>
<organism evidence="3 4">
    <name type="scientific">Vibrio splendidus</name>
    <dbReference type="NCBI Taxonomy" id="29497"/>
    <lineage>
        <taxon>Bacteria</taxon>
        <taxon>Pseudomonadati</taxon>
        <taxon>Pseudomonadota</taxon>
        <taxon>Gammaproteobacteria</taxon>
        <taxon>Vibrionales</taxon>
        <taxon>Vibrionaceae</taxon>
        <taxon>Vibrio</taxon>
    </lineage>
</organism>
<reference evidence="3" key="1">
    <citation type="submission" date="2023-07" db="EMBL/GenBank/DDBJ databases">
        <title>Genome content predicts the carbon catabolic preferences of heterotrophic bacteria.</title>
        <authorList>
            <person name="Gralka M."/>
        </authorList>
    </citation>
    <scope>NUCLEOTIDE SEQUENCE</scope>
    <source>
        <strain evidence="3">6E02</strain>
    </source>
</reference>
<proteinExistence type="predicted"/>
<dbReference type="EMBL" id="JAUYVL010000026">
    <property type="protein sequence ID" value="MDP2503800.1"/>
    <property type="molecule type" value="Genomic_DNA"/>
</dbReference>
<protein>
    <submittedName>
        <fullName evidence="3">Transposase</fullName>
    </submittedName>
</protein>
<gene>
    <name evidence="3" type="ORF">Q8W42_24175</name>
</gene>
<evidence type="ECO:0000256" key="1">
    <source>
        <dbReference type="SAM" id="MobiDB-lite"/>
    </source>
</evidence>
<comment type="caution">
    <text evidence="3">The sequence shown here is derived from an EMBL/GenBank/DDBJ whole genome shotgun (WGS) entry which is preliminary data.</text>
</comment>